<feature type="region of interest" description="Disordered" evidence="1">
    <location>
        <begin position="1194"/>
        <end position="1213"/>
    </location>
</feature>
<dbReference type="CDD" id="cd11709">
    <property type="entry name" value="SPRY"/>
    <property type="match status" value="1"/>
</dbReference>
<dbReference type="GO" id="GO:0016874">
    <property type="term" value="F:ligase activity"/>
    <property type="evidence" value="ECO:0007669"/>
    <property type="project" value="UniProtKB-KW"/>
</dbReference>
<dbReference type="InterPro" id="IPR001870">
    <property type="entry name" value="B30.2/SPRY"/>
</dbReference>
<dbReference type="SUPFAM" id="SSF49899">
    <property type="entry name" value="Concanavalin A-like lectins/glucanases"/>
    <property type="match status" value="1"/>
</dbReference>
<dbReference type="InterPro" id="IPR003877">
    <property type="entry name" value="SPRY_dom"/>
</dbReference>
<organism evidence="3 4">
    <name type="scientific">Thraustotheca clavata</name>
    <dbReference type="NCBI Taxonomy" id="74557"/>
    <lineage>
        <taxon>Eukaryota</taxon>
        <taxon>Sar</taxon>
        <taxon>Stramenopiles</taxon>
        <taxon>Oomycota</taxon>
        <taxon>Saprolegniomycetes</taxon>
        <taxon>Saprolegniales</taxon>
        <taxon>Achlyaceae</taxon>
        <taxon>Thraustotheca</taxon>
    </lineage>
</organism>
<proteinExistence type="predicted"/>
<sequence>MELSDLSIDRINAIGLDSLEFLSSIGRTELIKLTMEKSCSESNKQPNDRVSADAARRQRVEELTRFFMEAKTDIEFALSGGLNRRERARQELIDADTKSDEEKSDASMQEINEDVKSNDDSGEMEHFQLLSDPIDARVFHPLLLSIRDSDPLLYGTILCHPLVAIHDPKRERHQKQIQSSKSKKKKHKSEAPTMYQPDFALPLLNPQETPVHLARFVARAIADGSIPALLIAAQLILSYPLDQQYPLASHLKVLRGDAEPGAVVKKNVKPPKKETAPNSEAVLDAAEFMSSVMELEGAMGPLAALRSRLGRLDDSMDEDMDAMSSSSQLPLEENVDEEALMARAIALSLSPELQLKDAEDMDVKEPAVLEEHQAKPVPVPFSPTELTAYAVFEVPTEMNVSGSVVLQYLWMGVNTACIKYVEQAETKRTVAQTNPITPNPLVFLLLQSILSHVSTSALQTIDASQDILVFTTGALVLLHALDVYFFHVHVMGIAPASVGLGQSLSHPNPLPLTLKAIVLQYLAIDTTEGKNSDLNPIVFEDASVSLLDSIHRYQACIPAQARMTWARGLAHFYPLHSERHELLQSMLTTPSNAEQLDLLCTRLSMPDLSTGFVPMLHEEISTKESGPERTNLVDDSALLASKLCIWSPTLLRDSLEAKTCHPLSVMEFLQSVAPNLVEPSSSDLSIDNVVNLYAQAHDTHFSDLKQTWSHLLPTMERLTHYVESHEAAATVPFQSPTFCHLSTNTFGMTYTPRLQLLRALQDCLLSSLHGSIVGEEPTRLEFDSARCADTLTLVDNHTSAKQHTAKQWGMVLSTYGCAPNTGLHEWAVRLDRCEKGHVFLGVSTREASVATYVGGDRHGWGLIGTRALWHNRSKVRGDYGDGFSTGSVVRIRLNTDTGALSFGLLDDDSDWGVAFDGLTQHGTLYPAIGLYQRDDQVTIVPVLPAGIAATSIRTAPSENTITPLYQEVVLNTFFQYVSSISHASDELLIALGLPLYSTLCLMARQSQRNVKHALPTIFAMHLLPICLEVAQRLDDGMNLDTESRQPILSLNIAGKWELKSMAAGTIPAQQYILDLEQSDSSIRGHSASSSVAVDGTIQGTRVSFTETWTQGGTCTVQGRLRIDGRAFIGSYEDTRSHTVGVISGTALSASISTTLNLPMVLQMVVGTLIGAYNTVLLTSDPDYHVYSSINNGADIDDSSTETSENPLSPEATNEEYEEWVRSPLFSGGLPEILPHVAVLAQRYSVPASKWSQAVTPSLTPCAMDSQTFLSDLIAGRNEMDAHITKHAGESPFLRLGGEAMKTARRMICACMLWHTGISIELNEDDRPHENVLHIWRAAQRVVEWSIRMKQLHSHSYQDMATYLTHRARFLLQLHNPLAVACPTSERVFSETLMHVSRFLQATGMQLGKLNQLLLRNARRAYFRAMGLHSMRHVLELGLMRSSSALCHVLQWLHGDPLKEKGSPKTTIQHYDHDIHGCGRVLYVCVKEAWEALYAHLASTLSRATWAKDSDLQLVVLQAWGILITPDDHSFVSRVGIFRILQTVLDEARSSAVVPKHIVNAALKVVHLLAAQVATGSLTEETS</sequence>
<dbReference type="InterPro" id="IPR050672">
    <property type="entry name" value="FBXO45-Fsn/SPSB_families"/>
</dbReference>
<evidence type="ECO:0000256" key="1">
    <source>
        <dbReference type="SAM" id="MobiDB-lite"/>
    </source>
</evidence>
<dbReference type="OrthoDB" id="239701at2759"/>
<evidence type="ECO:0000313" key="4">
    <source>
        <dbReference type="Proteomes" id="UP000243217"/>
    </source>
</evidence>
<keyword evidence="3" id="KW-0436">Ligase</keyword>
<dbReference type="Pfam" id="PF00622">
    <property type="entry name" value="SPRY"/>
    <property type="match status" value="1"/>
</dbReference>
<feature type="domain" description="B30.2/SPRY" evidence="2">
    <location>
        <begin position="760"/>
        <end position="946"/>
    </location>
</feature>
<gene>
    <name evidence="3" type="ORF">THRCLA_10340</name>
</gene>
<dbReference type="SMART" id="SM00449">
    <property type="entry name" value="SPRY"/>
    <property type="match status" value="1"/>
</dbReference>
<dbReference type="PANTHER" id="PTHR12245">
    <property type="entry name" value="SPRY DOMAIN CONTAINING SOCS BOX PROTEIN"/>
    <property type="match status" value="1"/>
</dbReference>
<comment type="caution">
    <text evidence="3">The sequence shown here is derived from an EMBL/GenBank/DDBJ whole genome shotgun (WGS) entry which is preliminary data.</text>
</comment>
<evidence type="ECO:0000259" key="2">
    <source>
        <dbReference type="PROSITE" id="PS50188"/>
    </source>
</evidence>
<dbReference type="Proteomes" id="UP000243217">
    <property type="component" value="Unassembled WGS sequence"/>
</dbReference>
<dbReference type="PROSITE" id="PS50188">
    <property type="entry name" value="B302_SPRY"/>
    <property type="match status" value="1"/>
</dbReference>
<evidence type="ECO:0000313" key="3">
    <source>
        <dbReference type="EMBL" id="OQR88413.1"/>
    </source>
</evidence>
<dbReference type="PANTHER" id="PTHR12245:SF5">
    <property type="entry name" value="SPRY DOMAIN-CONTAINING SOCS BOX PROTEIN 3"/>
    <property type="match status" value="1"/>
</dbReference>
<accession>A0A1V9YS56</accession>
<feature type="non-terminal residue" evidence="3">
    <location>
        <position position="1582"/>
    </location>
</feature>
<dbReference type="STRING" id="74557.A0A1V9YS56"/>
<feature type="compositionally biased region" description="Basic residues" evidence="1">
    <location>
        <begin position="171"/>
        <end position="188"/>
    </location>
</feature>
<name>A0A1V9YS56_9STRA</name>
<reference evidence="3 4" key="1">
    <citation type="journal article" date="2014" name="Genome Biol. Evol.">
        <title>The secreted proteins of Achlya hypogyna and Thraustotheca clavata identify the ancestral oomycete secretome and reveal gene acquisitions by horizontal gene transfer.</title>
        <authorList>
            <person name="Misner I."/>
            <person name="Blouin N."/>
            <person name="Leonard G."/>
            <person name="Richards T.A."/>
            <person name="Lane C.E."/>
        </authorList>
    </citation>
    <scope>NUCLEOTIDE SEQUENCE [LARGE SCALE GENOMIC DNA]</scope>
    <source>
        <strain evidence="3 4">ATCC 34112</strain>
    </source>
</reference>
<keyword evidence="4" id="KW-1185">Reference proteome</keyword>
<dbReference type="InterPro" id="IPR043136">
    <property type="entry name" value="B30.2/SPRY_sf"/>
</dbReference>
<dbReference type="InterPro" id="IPR013320">
    <property type="entry name" value="ConA-like_dom_sf"/>
</dbReference>
<feature type="region of interest" description="Disordered" evidence="1">
    <location>
        <begin position="169"/>
        <end position="191"/>
    </location>
</feature>
<protein>
    <submittedName>
        <fullName evidence="3">HECT E3 ubiquitin ligase</fullName>
    </submittedName>
</protein>
<dbReference type="Gene3D" id="2.60.120.920">
    <property type="match status" value="1"/>
</dbReference>
<dbReference type="EMBL" id="JNBS01003254">
    <property type="protein sequence ID" value="OQR88413.1"/>
    <property type="molecule type" value="Genomic_DNA"/>
</dbReference>